<dbReference type="OrthoDB" id="420922at2759"/>
<proteinExistence type="predicted"/>
<organism evidence="1 2">
    <name type="scientific">Symbiodinium natans</name>
    <dbReference type="NCBI Taxonomy" id="878477"/>
    <lineage>
        <taxon>Eukaryota</taxon>
        <taxon>Sar</taxon>
        <taxon>Alveolata</taxon>
        <taxon>Dinophyceae</taxon>
        <taxon>Suessiales</taxon>
        <taxon>Symbiodiniaceae</taxon>
        <taxon>Symbiodinium</taxon>
    </lineage>
</organism>
<keyword evidence="2" id="KW-1185">Reference proteome</keyword>
<evidence type="ECO:0000313" key="2">
    <source>
        <dbReference type="Proteomes" id="UP000604046"/>
    </source>
</evidence>
<accession>A0A812I4Z7</accession>
<comment type="caution">
    <text evidence="1">The sequence shown here is derived from an EMBL/GenBank/DDBJ whole genome shotgun (WGS) entry which is preliminary data.</text>
</comment>
<dbReference type="EMBL" id="CAJNDS010000167">
    <property type="protein sequence ID" value="CAE6973120.1"/>
    <property type="molecule type" value="Genomic_DNA"/>
</dbReference>
<reference evidence="1" key="1">
    <citation type="submission" date="2021-02" db="EMBL/GenBank/DDBJ databases">
        <authorList>
            <person name="Dougan E. K."/>
            <person name="Rhodes N."/>
            <person name="Thang M."/>
            <person name="Chan C."/>
        </authorList>
    </citation>
    <scope>NUCLEOTIDE SEQUENCE</scope>
</reference>
<feature type="non-terminal residue" evidence="1">
    <location>
        <position position="334"/>
    </location>
</feature>
<evidence type="ECO:0000313" key="1">
    <source>
        <dbReference type="EMBL" id="CAE6973120.1"/>
    </source>
</evidence>
<sequence length="334" mass="37438">ALSGDWSRMQHAYLSLLLTPGTLVLQKGARAKLVFHTSQYGALLWRAPPSTSKSGADIVLAPDALESVSFAVVERLEDWRVLGVEPVCPGPSRKLGLHMQPGAGLVHNKEGMTLLKHAAWGGFRNMTVTFLKKLFAHLKVPWVPGKKPSTEVPLVAALVKHAVGPEATNQMVEAALVARGKTVMNAKLLADTQAFDPNLFDDEDDDDVRRQFEKLKSRREAAQKQEQARLDKLAQLQPDVPATLSEPSISLVPALMTGYSQEEASKWLPKFCSIYKDARRQNRWRVRSRFWPEKCWSYGTGSFTDDYGAMKLCLLHAWRMERERVGVQCPFDFR</sequence>
<name>A0A812I4Z7_9DINO</name>
<dbReference type="AlphaFoldDB" id="A0A812I4Z7"/>
<gene>
    <name evidence="1" type="ORF">SNAT2548_LOCUS2776</name>
</gene>
<dbReference type="Proteomes" id="UP000604046">
    <property type="component" value="Unassembled WGS sequence"/>
</dbReference>
<protein>
    <submittedName>
        <fullName evidence="1">Uncharacterized protein</fullName>
    </submittedName>
</protein>